<dbReference type="Proteomes" id="UP000255389">
    <property type="component" value="Unassembled WGS sequence"/>
</dbReference>
<reference evidence="2 3" key="1">
    <citation type="submission" date="2018-06" db="EMBL/GenBank/DDBJ databases">
        <authorList>
            <consortium name="Pathogen Informatics"/>
            <person name="Doyle S."/>
        </authorList>
    </citation>
    <scope>NUCLEOTIDE SEQUENCE [LARGE SCALE GENOMIC DNA]</scope>
    <source>
        <strain evidence="2 3">NCTC1542</strain>
    </source>
</reference>
<feature type="transmembrane region" description="Helical" evidence="1">
    <location>
        <begin position="57"/>
        <end position="76"/>
    </location>
</feature>
<keyword evidence="1" id="KW-1133">Transmembrane helix</keyword>
<keyword evidence="1" id="KW-0812">Transmembrane</keyword>
<feature type="transmembrane region" description="Helical" evidence="1">
    <location>
        <begin position="191"/>
        <end position="212"/>
    </location>
</feature>
<name>A0A378V179_MYCFO</name>
<evidence type="ECO:0000313" key="2">
    <source>
        <dbReference type="EMBL" id="SUA04143.1"/>
    </source>
</evidence>
<feature type="transmembrane region" description="Helical" evidence="1">
    <location>
        <begin position="88"/>
        <end position="114"/>
    </location>
</feature>
<dbReference type="AlphaFoldDB" id="A0A378V179"/>
<protein>
    <recommendedName>
        <fullName evidence="4">DUF4386 family protein</fullName>
    </recommendedName>
</protein>
<keyword evidence="1" id="KW-0472">Membrane</keyword>
<proteinExistence type="predicted"/>
<feature type="transmembrane region" description="Helical" evidence="1">
    <location>
        <begin position="144"/>
        <end position="162"/>
    </location>
</feature>
<evidence type="ECO:0000313" key="3">
    <source>
        <dbReference type="Proteomes" id="UP000255389"/>
    </source>
</evidence>
<sequence>MDQRPLHRLSTPRAAAVAGVLFAVLFGVSLVLIRTALPEGAEPGSQWIDGASTRLRVASLLMPFAGIAFLWFIGVVRDGFGRYEDRFFASVFLGSGILFLAMMFVSSAVGAGLIASKAGMVDAAAHSEVAAFGQMLLMSLSKTYGVRMAAVFMISLATIWLKTGLMPRALVYTTYLVAVALLIAGDLTMWIVLAFPIWVLVVSVLLLVRAGVIDLHGEHERSA</sequence>
<organism evidence="2 3">
    <name type="scientific">Mycolicibacterium fortuitum</name>
    <name type="common">Mycobacterium fortuitum</name>
    <dbReference type="NCBI Taxonomy" id="1766"/>
    <lineage>
        <taxon>Bacteria</taxon>
        <taxon>Bacillati</taxon>
        <taxon>Actinomycetota</taxon>
        <taxon>Actinomycetes</taxon>
        <taxon>Mycobacteriales</taxon>
        <taxon>Mycobacteriaceae</taxon>
        <taxon>Mycolicibacterium</taxon>
    </lineage>
</organism>
<evidence type="ECO:0008006" key="4">
    <source>
        <dbReference type="Google" id="ProtNLM"/>
    </source>
</evidence>
<accession>A0A378V179</accession>
<dbReference type="EMBL" id="UGQY01000004">
    <property type="protein sequence ID" value="SUA04143.1"/>
    <property type="molecule type" value="Genomic_DNA"/>
</dbReference>
<feature type="transmembrane region" description="Helical" evidence="1">
    <location>
        <begin position="169"/>
        <end position="185"/>
    </location>
</feature>
<gene>
    <name evidence="2" type="ORF">NCTC1542_05638</name>
</gene>
<feature type="transmembrane region" description="Helical" evidence="1">
    <location>
        <begin position="14"/>
        <end position="37"/>
    </location>
</feature>
<evidence type="ECO:0000256" key="1">
    <source>
        <dbReference type="SAM" id="Phobius"/>
    </source>
</evidence>